<dbReference type="GO" id="GO:0030170">
    <property type="term" value="F:pyridoxal phosphate binding"/>
    <property type="evidence" value="ECO:0007669"/>
    <property type="project" value="InterPro"/>
</dbReference>
<dbReference type="Gene3D" id="3.90.1150.10">
    <property type="entry name" value="Aspartate Aminotransferase, domain 1"/>
    <property type="match status" value="1"/>
</dbReference>
<dbReference type="AlphaFoldDB" id="A0A6B0YWW9"/>
<proteinExistence type="inferred from homology"/>
<organism evidence="6">
    <name type="scientific">Caldilineaceae bacterium SB0664_bin_27</name>
    <dbReference type="NCBI Taxonomy" id="2605260"/>
    <lineage>
        <taxon>Bacteria</taxon>
        <taxon>Bacillati</taxon>
        <taxon>Chloroflexota</taxon>
        <taxon>Caldilineae</taxon>
        <taxon>Caldilineales</taxon>
        <taxon>Caldilineaceae</taxon>
    </lineage>
</organism>
<keyword evidence="3 6" id="KW-0808">Transferase</keyword>
<comment type="caution">
    <text evidence="6">The sequence shown here is derived from an EMBL/GenBank/DDBJ whole genome shotgun (WGS) entry which is preliminary data.</text>
</comment>
<accession>A0A6B0YWW9</accession>
<evidence type="ECO:0000256" key="1">
    <source>
        <dbReference type="ARBA" id="ARBA00008954"/>
    </source>
</evidence>
<dbReference type="CDD" id="cd00610">
    <property type="entry name" value="OAT_like"/>
    <property type="match status" value="1"/>
</dbReference>
<dbReference type="InterPro" id="IPR015422">
    <property type="entry name" value="PyrdxlP-dep_Trfase_small"/>
</dbReference>
<evidence type="ECO:0000256" key="5">
    <source>
        <dbReference type="RuleBase" id="RU003560"/>
    </source>
</evidence>
<dbReference type="Pfam" id="PF00202">
    <property type="entry name" value="Aminotran_3"/>
    <property type="match status" value="1"/>
</dbReference>
<dbReference type="GO" id="GO:0008483">
    <property type="term" value="F:transaminase activity"/>
    <property type="evidence" value="ECO:0007669"/>
    <property type="project" value="UniProtKB-KW"/>
</dbReference>
<dbReference type="InterPro" id="IPR005814">
    <property type="entry name" value="Aminotrans_3"/>
</dbReference>
<evidence type="ECO:0000256" key="3">
    <source>
        <dbReference type="ARBA" id="ARBA00022679"/>
    </source>
</evidence>
<evidence type="ECO:0000256" key="2">
    <source>
        <dbReference type="ARBA" id="ARBA00022576"/>
    </source>
</evidence>
<dbReference type="PANTHER" id="PTHR43094:SF1">
    <property type="entry name" value="AMINOTRANSFERASE CLASS-III"/>
    <property type="match status" value="1"/>
</dbReference>
<reference evidence="6" key="1">
    <citation type="submission" date="2019-09" db="EMBL/GenBank/DDBJ databases">
        <title>Characterisation of the sponge microbiome using genome-centric metagenomics.</title>
        <authorList>
            <person name="Engelberts J.P."/>
            <person name="Robbins S.J."/>
            <person name="De Goeij J.M."/>
            <person name="Aranda M."/>
            <person name="Bell S.C."/>
            <person name="Webster N.S."/>
        </authorList>
    </citation>
    <scope>NUCLEOTIDE SEQUENCE</scope>
    <source>
        <strain evidence="6">SB0664_bin_27</strain>
    </source>
</reference>
<comment type="similarity">
    <text evidence="1 5">Belongs to the class-III pyridoxal-phosphate-dependent aminotransferase family.</text>
</comment>
<dbReference type="PROSITE" id="PS00600">
    <property type="entry name" value="AA_TRANSFER_CLASS_3"/>
    <property type="match status" value="1"/>
</dbReference>
<dbReference type="PIRSF" id="PIRSF000521">
    <property type="entry name" value="Transaminase_4ab_Lys_Orn"/>
    <property type="match status" value="1"/>
</dbReference>
<evidence type="ECO:0000256" key="4">
    <source>
        <dbReference type="ARBA" id="ARBA00022898"/>
    </source>
</evidence>
<evidence type="ECO:0000313" key="6">
    <source>
        <dbReference type="EMBL" id="MXY95550.1"/>
    </source>
</evidence>
<dbReference type="InterPro" id="IPR015424">
    <property type="entry name" value="PyrdxlP-dep_Trfase"/>
</dbReference>
<dbReference type="Gene3D" id="3.40.640.10">
    <property type="entry name" value="Type I PLP-dependent aspartate aminotransferase-like (Major domain)"/>
    <property type="match status" value="1"/>
</dbReference>
<keyword evidence="4 5" id="KW-0663">Pyridoxal phosphate</keyword>
<gene>
    <name evidence="6" type="ORF">F4Y42_19105</name>
</gene>
<sequence length="453" mass="48633">MTVAPSISELDVRALWHPLTQHKPLADTPPTLIVRGEGCYLEDDQGRRYLDAMAGLWCVNIGYGRSELAETAAAQMTELAYLAPTMTHPPGAQLADKILELLGWPGRVYFSSSGSEANEVAFKVARQYHLQSGKPGGATRYKIISRHRAYHGNTLGAMSATGQAERKIGYGPMAPGFIHVPPPYPYRAHPKLTPAEHGIACAQAIEATIIYEGPETVAAVLMEPIISGGGVLVPPDEYLPRVREICDEYGVLLIFDEVVSGYGRTGEMFGHDHWDVKPDIITMAKGLSSGYMPLAATAVQAYIFDAFMGEAGDLSHFRHINTFGGHPVSTAVGLHNLQIVEEEGLVEKARSVGDYALGQLNSLTSHPWVGEARGRGLLLGVELVADKGTKQPLDDAEVLGVLGRCKQAGVILGRNGNTVPGLGNILIMAPPLVATESEIDLLIEALVYALGEK</sequence>
<dbReference type="NCBIfam" id="NF005812">
    <property type="entry name" value="PRK07678.1"/>
    <property type="match status" value="1"/>
</dbReference>
<dbReference type="PANTHER" id="PTHR43094">
    <property type="entry name" value="AMINOTRANSFERASE"/>
    <property type="match status" value="1"/>
</dbReference>
<name>A0A6B0YWW9_9CHLR</name>
<dbReference type="EMBL" id="VXRG01000159">
    <property type="protein sequence ID" value="MXY95550.1"/>
    <property type="molecule type" value="Genomic_DNA"/>
</dbReference>
<protein>
    <submittedName>
        <fullName evidence="6">Aminotransferase class III-fold pyridoxal phosphate-dependent enzyme</fullName>
    </submittedName>
</protein>
<dbReference type="FunFam" id="3.40.640.10:FF:000014">
    <property type="entry name" value="Adenosylmethionine-8-amino-7-oxononanoate aminotransferase, probable"/>
    <property type="match status" value="1"/>
</dbReference>
<dbReference type="SUPFAM" id="SSF53383">
    <property type="entry name" value="PLP-dependent transferases"/>
    <property type="match status" value="1"/>
</dbReference>
<keyword evidence="2 6" id="KW-0032">Aminotransferase</keyword>
<dbReference type="InterPro" id="IPR049704">
    <property type="entry name" value="Aminotrans_3_PPA_site"/>
</dbReference>
<dbReference type="InterPro" id="IPR015421">
    <property type="entry name" value="PyrdxlP-dep_Trfase_major"/>
</dbReference>